<proteinExistence type="predicted"/>
<dbReference type="AlphaFoldDB" id="A0A0C3CEC6"/>
<reference evidence="1 2" key="1">
    <citation type="submission" date="2014-04" db="EMBL/GenBank/DDBJ databases">
        <authorList>
            <consortium name="DOE Joint Genome Institute"/>
            <person name="Kuo A."/>
            <person name="Tarkka M."/>
            <person name="Buscot F."/>
            <person name="Kohler A."/>
            <person name="Nagy L.G."/>
            <person name="Floudas D."/>
            <person name="Copeland A."/>
            <person name="Barry K.W."/>
            <person name="Cichocki N."/>
            <person name="Veneault-Fourrey C."/>
            <person name="LaButti K."/>
            <person name="Lindquist E.A."/>
            <person name="Lipzen A."/>
            <person name="Lundell T."/>
            <person name="Morin E."/>
            <person name="Murat C."/>
            <person name="Sun H."/>
            <person name="Tunlid A."/>
            <person name="Henrissat B."/>
            <person name="Grigoriev I.V."/>
            <person name="Hibbett D.S."/>
            <person name="Martin F."/>
            <person name="Nordberg H.P."/>
            <person name="Cantor M.N."/>
            <person name="Hua S.X."/>
        </authorList>
    </citation>
    <scope>NUCLEOTIDE SEQUENCE [LARGE SCALE GENOMIC DNA]</scope>
    <source>
        <strain evidence="1 2">F 1598</strain>
    </source>
</reference>
<reference evidence="2" key="2">
    <citation type="submission" date="2015-01" db="EMBL/GenBank/DDBJ databases">
        <title>Evolutionary Origins and Diversification of the Mycorrhizal Mutualists.</title>
        <authorList>
            <consortium name="DOE Joint Genome Institute"/>
            <consortium name="Mycorrhizal Genomics Consortium"/>
            <person name="Kohler A."/>
            <person name="Kuo A."/>
            <person name="Nagy L.G."/>
            <person name="Floudas D."/>
            <person name="Copeland A."/>
            <person name="Barry K.W."/>
            <person name="Cichocki N."/>
            <person name="Veneault-Fourrey C."/>
            <person name="LaButti K."/>
            <person name="Lindquist E.A."/>
            <person name="Lipzen A."/>
            <person name="Lundell T."/>
            <person name="Morin E."/>
            <person name="Murat C."/>
            <person name="Riley R."/>
            <person name="Ohm R."/>
            <person name="Sun H."/>
            <person name="Tunlid A."/>
            <person name="Henrissat B."/>
            <person name="Grigoriev I.V."/>
            <person name="Hibbett D.S."/>
            <person name="Martin F."/>
        </authorList>
    </citation>
    <scope>NUCLEOTIDE SEQUENCE [LARGE SCALE GENOMIC DNA]</scope>
    <source>
        <strain evidence="2">F 1598</strain>
    </source>
</reference>
<evidence type="ECO:0000313" key="2">
    <source>
        <dbReference type="Proteomes" id="UP000054166"/>
    </source>
</evidence>
<protein>
    <submittedName>
        <fullName evidence="1">Uncharacterized protein</fullName>
    </submittedName>
</protein>
<keyword evidence="2" id="KW-1185">Reference proteome</keyword>
<dbReference type="HOGENOM" id="CLU_1434946_0_0_1"/>
<dbReference type="InParanoid" id="A0A0C3CEC6"/>
<organism evidence="1 2">
    <name type="scientific">Piloderma croceum (strain F 1598)</name>
    <dbReference type="NCBI Taxonomy" id="765440"/>
    <lineage>
        <taxon>Eukaryota</taxon>
        <taxon>Fungi</taxon>
        <taxon>Dikarya</taxon>
        <taxon>Basidiomycota</taxon>
        <taxon>Agaricomycotina</taxon>
        <taxon>Agaricomycetes</taxon>
        <taxon>Agaricomycetidae</taxon>
        <taxon>Atheliales</taxon>
        <taxon>Atheliaceae</taxon>
        <taxon>Piloderma</taxon>
    </lineage>
</organism>
<dbReference type="Proteomes" id="UP000054166">
    <property type="component" value="Unassembled WGS sequence"/>
</dbReference>
<dbReference type="EMBL" id="KN832978">
    <property type="protein sequence ID" value="KIM88077.1"/>
    <property type="molecule type" value="Genomic_DNA"/>
</dbReference>
<sequence length="189" mass="21379">MFASPVANTYETLYQQALDREMLASLDSGWDLCCCFEGYSVLSGVKQLWVWWAVPTRHSAEREAADAGIATIPGGISLKVTELHFTSCYRGLDIDYISQRQVSMLLRFVYIHNIMTRTKIGRNRLEEIHFLQNTIINTPYHHAHQNTVTSQPTRTKTITGGKLPYLNNGRHRRIVARVSGCILVGPEGQ</sequence>
<accession>A0A0C3CEC6</accession>
<evidence type="ECO:0000313" key="1">
    <source>
        <dbReference type="EMBL" id="KIM88077.1"/>
    </source>
</evidence>
<name>A0A0C3CEC6_PILCF</name>
<gene>
    <name evidence="1" type="ORF">PILCRDRAFT_270065</name>
</gene>